<evidence type="ECO:0000256" key="1">
    <source>
        <dbReference type="SAM" id="MobiDB-lite"/>
    </source>
</evidence>
<evidence type="ECO:0000313" key="2">
    <source>
        <dbReference type="EMBL" id="NIF03531.1"/>
    </source>
</evidence>
<organism evidence="2 3">
    <name type="scientific">Candidatus Pantoea formicae</name>
    <dbReference type="NCBI Taxonomy" id="2608355"/>
    <lineage>
        <taxon>Bacteria</taxon>
        <taxon>Pseudomonadati</taxon>
        <taxon>Pseudomonadota</taxon>
        <taxon>Gammaproteobacteria</taxon>
        <taxon>Enterobacterales</taxon>
        <taxon>Erwiniaceae</taxon>
        <taxon>Pantoea</taxon>
    </lineage>
</organism>
<name>A0ABX0R7Q9_9GAMM</name>
<feature type="region of interest" description="Disordered" evidence="1">
    <location>
        <begin position="1"/>
        <end position="22"/>
    </location>
</feature>
<dbReference type="EMBL" id="VWXD01000018">
    <property type="protein sequence ID" value="NIF03531.1"/>
    <property type="molecule type" value="Genomic_DNA"/>
</dbReference>
<dbReference type="RefSeq" id="WP_167144101.1">
    <property type="nucleotide sequence ID" value="NZ_VWXD01000018.1"/>
</dbReference>
<evidence type="ECO:0000313" key="3">
    <source>
        <dbReference type="Proteomes" id="UP000780690"/>
    </source>
</evidence>
<reference evidence="2 3" key="1">
    <citation type="journal article" date="2019" name="bioRxiv">
        <title>Bacteria contribute to plant secondary compound degradation in a generalist herbivore system.</title>
        <authorList>
            <person name="Francoeur C.B."/>
            <person name="Khadempour L."/>
            <person name="Moreira-Soto R.D."/>
            <person name="Gotting K."/>
            <person name="Book A.J."/>
            <person name="Pinto-Tomas A.A."/>
            <person name="Keefover-Ring K."/>
            <person name="Currie C.R."/>
        </authorList>
    </citation>
    <scope>NUCLEOTIDE SEQUENCE [LARGE SCALE GENOMIC DNA]</scope>
    <source>
        <strain evidence="2 3">Acro-805</strain>
    </source>
</reference>
<accession>A0ABX0R7Q9</accession>
<keyword evidence="3" id="KW-1185">Reference proteome</keyword>
<comment type="caution">
    <text evidence="2">The sequence shown here is derived from an EMBL/GenBank/DDBJ whole genome shotgun (WGS) entry which is preliminary data.</text>
</comment>
<dbReference type="Proteomes" id="UP000780690">
    <property type="component" value="Unassembled WGS sequence"/>
</dbReference>
<sequence length="101" mass="11258">MNTHNVKTAAAESTETRVKVGENRDLSPAEFLDLYGWIRANGEFTGVAGVQWARLAAMALIEEPTEEPEALKIFVRDGYPVAVQEYDTGFIVTREYYDAGQ</sequence>
<gene>
    <name evidence="2" type="ORF">F3J38_26370</name>
</gene>
<proteinExistence type="predicted"/>
<protein>
    <submittedName>
        <fullName evidence="2">Uncharacterized protein</fullName>
    </submittedName>
</protein>